<proteinExistence type="predicted"/>
<evidence type="ECO:0000256" key="2">
    <source>
        <dbReference type="SAM" id="MobiDB-lite"/>
    </source>
</evidence>
<dbReference type="AlphaFoldDB" id="A0ABD2ZLJ2"/>
<protein>
    <submittedName>
        <fullName evidence="3">Uncharacterized protein</fullName>
    </submittedName>
</protein>
<keyword evidence="4" id="KW-1185">Reference proteome</keyword>
<organism evidence="3 4">
    <name type="scientific">Cinchona calisaya</name>
    <dbReference type="NCBI Taxonomy" id="153742"/>
    <lineage>
        <taxon>Eukaryota</taxon>
        <taxon>Viridiplantae</taxon>
        <taxon>Streptophyta</taxon>
        <taxon>Embryophyta</taxon>
        <taxon>Tracheophyta</taxon>
        <taxon>Spermatophyta</taxon>
        <taxon>Magnoliopsida</taxon>
        <taxon>eudicotyledons</taxon>
        <taxon>Gunneridae</taxon>
        <taxon>Pentapetalae</taxon>
        <taxon>asterids</taxon>
        <taxon>lamiids</taxon>
        <taxon>Gentianales</taxon>
        <taxon>Rubiaceae</taxon>
        <taxon>Cinchonoideae</taxon>
        <taxon>Cinchoneae</taxon>
        <taxon>Cinchona</taxon>
    </lineage>
</organism>
<gene>
    <name evidence="3" type="ORF">ACH5RR_021679</name>
</gene>
<evidence type="ECO:0000256" key="1">
    <source>
        <dbReference type="SAM" id="Coils"/>
    </source>
</evidence>
<dbReference type="Proteomes" id="UP001630127">
    <property type="component" value="Unassembled WGS sequence"/>
</dbReference>
<comment type="caution">
    <text evidence="3">The sequence shown here is derived from an EMBL/GenBank/DDBJ whole genome shotgun (WGS) entry which is preliminary data.</text>
</comment>
<sequence length="131" mass="14744">MARSLAIRRISPKIEVYDEFILHKNDSTSSGRVAYLNKPSTKSVNQFHEATSGEPKTDPVKDSEGHQKKVPYEILNATNGEILEVLAKLSGTLKVVMENKKEHVAMEERITSLEKKVEAQNNKLRSIRLGK</sequence>
<evidence type="ECO:0000313" key="3">
    <source>
        <dbReference type="EMBL" id="KAL3519090.1"/>
    </source>
</evidence>
<evidence type="ECO:0000313" key="4">
    <source>
        <dbReference type="Proteomes" id="UP001630127"/>
    </source>
</evidence>
<accession>A0ABD2ZLJ2</accession>
<feature type="compositionally biased region" description="Polar residues" evidence="2">
    <location>
        <begin position="39"/>
        <end position="49"/>
    </location>
</feature>
<feature type="coiled-coil region" evidence="1">
    <location>
        <begin position="96"/>
        <end position="123"/>
    </location>
</feature>
<feature type="compositionally biased region" description="Basic and acidic residues" evidence="2">
    <location>
        <begin position="55"/>
        <end position="68"/>
    </location>
</feature>
<name>A0ABD2ZLJ2_9GENT</name>
<feature type="region of interest" description="Disordered" evidence="2">
    <location>
        <begin position="39"/>
        <end position="68"/>
    </location>
</feature>
<keyword evidence="1" id="KW-0175">Coiled coil</keyword>
<reference evidence="3 4" key="1">
    <citation type="submission" date="2024-11" db="EMBL/GenBank/DDBJ databases">
        <title>A near-complete genome assembly of Cinchona calisaya.</title>
        <authorList>
            <person name="Lian D.C."/>
            <person name="Zhao X.W."/>
            <person name="Wei L."/>
        </authorList>
    </citation>
    <scope>NUCLEOTIDE SEQUENCE [LARGE SCALE GENOMIC DNA]</scope>
    <source>
        <tissue evidence="3">Nenye</tissue>
    </source>
</reference>
<dbReference type="EMBL" id="JBJUIK010000009">
    <property type="protein sequence ID" value="KAL3519090.1"/>
    <property type="molecule type" value="Genomic_DNA"/>
</dbReference>